<gene>
    <name evidence="2" type="ORF">PIB30_020862</name>
</gene>
<dbReference type="Proteomes" id="UP001341840">
    <property type="component" value="Unassembled WGS sequence"/>
</dbReference>
<comment type="caution">
    <text evidence="2">The sequence shown here is derived from an EMBL/GenBank/DDBJ whole genome shotgun (WGS) entry which is preliminary data.</text>
</comment>
<keyword evidence="3" id="KW-1185">Reference proteome</keyword>
<reference evidence="2 3" key="1">
    <citation type="journal article" date="2023" name="Plants (Basel)">
        <title>Bridging the Gap: Combining Genomics and Transcriptomics Approaches to Understand Stylosanthes scabra, an Orphan Legume from the Brazilian Caatinga.</title>
        <authorList>
            <person name="Ferreira-Neto J.R.C."/>
            <person name="da Silva M.D."/>
            <person name="Binneck E."/>
            <person name="de Melo N.F."/>
            <person name="da Silva R.H."/>
            <person name="de Melo A.L.T.M."/>
            <person name="Pandolfi V."/>
            <person name="Bustamante F.O."/>
            <person name="Brasileiro-Vidal A.C."/>
            <person name="Benko-Iseppon A.M."/>
        </authorList>
    </citation>
    <scope>NUCLEOTIDE SEQUENCE [LARGE SCALE GENOMIC DNA]</scope>
    <source>
        <tissue evidence="2">Leaves</tissue>
    </source>
</reference>
<feature type="compositionally biased region" description="Basic residues" evidence="1">
    <location>
        <begin position="1"/>
        <end position="11"/>
    </location>
</feature>
<sequence>MAPRGRSRRAARAAPAPELAEEADQGAPARVAPQAVESLSRLNRDYHIAGALALFLPYACSGEADAVHDRGRIRARHPAAGFRLRRIRFASRGVSAPSRCRMWYTILVSARMRILLEGVCEIFRSIISSSRGIW</sequence>
<feature type="region of interest" description="Disordered" evidence="1">
    <location>
        <begin position="1"/>
        <end position="29"/>
    </location>
</feature>
<accession>A0ABU6V7R3</accession>
<dbReference type="EMBL" id="JASCZI010151102">
    <property type="protein sequence ID" value="MED6169386.1"/>
    <property type="molecule type" value="Genomic_DNA"/>
</dbReference>
<proteinExistence type="predicted"/>
<name>A0ABU6V7R3_9FABA</name>
<evidence type="ECO:0000256" key="1">
    <source>
        <dbReference type="SAM" id="MobiDB-lite"/>
    </source>
</evidence>
<protein>
    <submittedName>
        <fullName evidence="2">Uncharacterized protein</fullName>
    </submittedName>
</protein>
<organism evidence="2 3">
    <name type="scientific">Stylosanthes scabra</name>
    <dbReference type="NCBI Taxonomy" id="79078"/>
    <lineage>
        <taxon>Eukaryota</taxon>
        <taxon>Viridiplantae</taxon>
        <taxon>Streptophyta</taxon>
        <taxon>Embryophyta</taxon>
        <taxon>Tracheophyta</taxon>
        <taxon>Spermatophyta</taxon>
        <taxon>Magnoliopsida</taxon>
        <taxon>eudicotyledons</taxon>
        <taxon>Gunneridae</taxon>
        <taxon>Pentapetalae</taxon>
        <taxon>rosids</taxon>
        <taxon>fabids</taxon>
        <taxon>Fabales</taxon>
        <taxon>Fabaceae</taxon>
        <taxon>Papilionoideae</taxon>
        <taxon>50 kb inversion clade</taxon>
        <taxon>dalbergioids sensu lato</taxon>
        <taxon>Dalbergieae</taxon>
        <taxon>Pterocarpus clade</taxon>
        <taxon>Stylosanthes</taxon>
    </lineage>
</organism>
<evidence type="ECO:0000313" key="3">
    <source>
        <dbReference type="Proteomes" id="UP001341840"/>
    </source>
</evidence>
<evidence type="ECO:0000313" key="2">
    <source>
        <dbReference type="EMBL" id="MED6169386.1"/>
    </source>
</evidence>